<dbReference type="EMBL" id="JAUSWH010000012">
    <property type="protein sequence ID" value="MDQ0457133.1"/>
    <property type="molecule type" value="Genomic_DNA"/>
</dbReference>
<evidence type="ECO:0000259" key="2">
    <source>
        <dbReference type="Pfam" id="PF13670"/>
    </source>
</evidence>
<accession>A0ABU0IHN0</accession>
<proteinExistence type="predicted"/>
<organism evidence="3 4">
    <name type="scientific">Rhizobium paknamense</name>
    <dbReference type="NCBI Taxonomy" id="1206817"/>
    <lineage>
        <taxon>Bacteria</taxon>
        <taxon>Pseudomonadati</taxon>
        <taxon>Pseudomonadota</taxon>
        <taxon>Alphaproteobacteria</taxon>
        <taxon>Hyphomicrobiales</taxon>
        <taxon>Rhizobiaceae</taxon>
        <taxon>Rhizobium/Agrobacterium group</taxon>
        <taxon>Rhizobium</taxon>
    </lineage>
</organism>
<evidence type="ECO:0000313" key="3">
    <source>
        <dbReference type="EMBL" id="MDQ0457133.1"/>
    </source>
</evidence>
<protein>
    <recommendedName>
        <fullName evidence="2">PepSY domain-containing protein</fullName>
    </recommendedName>
</protein>
<dbReference type="InterPro" id="IPR025711">
    <property type="entry name" value="PepSY"/>
</dbReference>
<feature type="domain" description="PepSY" evidence="2">
    <location>
        <begin position="6"/>
        <end position="86"/>
    </location>
</feature>
<keyword evidence="1" id="KW-0732">Signal</keyword>
<dbReference type="Proteomes" id="UP001235269">
    <property type="component" value="Unassembled WGS sequence"/>
</dbReference>
<evidence type="ECO:0000256" key="1">
    <source>
        <dbReference type="SAM" id="SignalP"/>
    </source>
</evidence>
<evidence type="ECO:0000313" key="4">
    <source>
        <dbReference type="Proteomes" id="UP001235269"/>
    </source>
</evidence>
<gene>
    <name evidence="3" type="ORF">QO005_003480</name>
</gene>
<dbReference type="Pfam" id="PF13670">
    <property type="entry name" value="PepSY_2"/>
    <property type="match status" value="1"/>
</dbReference>
<feature type="signal peptide" evidence="1">
    <location>
        <begin position="1"/>
        <end position="19"/>
    </location>
</feature>
<reference evidence="3 4" key="1">
    <citation type="submission" date="2023-07" db="EMBL/GenBank/DDBJ databases">
        <title>Genomic Encyclopedia of Type Strains, Phase IV (KMG-IV): sequencing the most valuable type-strain genomes for metagenomic binning, comparative biology and taxonomic classification.</title>
        <authorList>
            <person name="Goeker M."/>
        </authorList>
    </citation>
    <scope>NUCLEOTIDE SEQUENCE [LARGE SCALE GENOMIC DNA]</scope>
    <source>
        <strain evidence="3 4">DSM 100301</strain>
    </source>
</reference>
<name>A0ABU0IHN0_9HYPH</name>
<feature type="chain" id="PRO_5045919789" description="PepSY domain-containing protein" evidence="1">
    <location>
        <begin position="20"/>
        <end position="88"/>
    </location>
</feature>
<sequence>MTFKLIAAAAVLSALPVLAHASPSCTTEPKAKWMSEDAMKAKIDAAGYKVKTFEVTGNCYEIYGHDKDGKRVEIYFNPVTGDIVKKGD</sequence>
<dbReference type="RefSeq" id="WP_307159315.1">
    <property type="nucleotide sequence ID" value="NZ_JAUSWH010000012.1"/>
</dbReference>
<comment type="caution">
    <text evidence="3">The sequence shown here is derived from an EMBL/GenBank/DDBJ whole genome shotgun (WGS) entry which is preliminary data.</text>
</comment>
<keyword evidence="4" id="KW-1185">Reference proteome</keyword>